<keyword evidence="3" id="KW-1185">Reference proteome</keyword>
<dbReference type="SUPFAM" id="SSF53335">
    <property type="entry name" value="S-adenosyl-L-methionine-dependent methyltransferases"/>
    <property type="match status" value="1"/>
</dbReference>
<proteinExistence type="predicted"/>
<evidence type="ECO:0000259" key="1">
    <source>
        <dbReference type="PROSITE" id="PS50211"/>
    </source>
</evidence>
<dbReference type="Gene3D" id="3.40.50.150">
    <property type="entry name" value="Vaccinia Virus protein VP39"/>
    <property type="match status" value="1"/>
</dbReference>
<accession>A0ABR4N8V0</accession>
<dbReference type="InterPro" id="IPR012860">
    <property type="entry name" value="Afi1_N"/>
</dbReference>
<reference evidence="2 3" key="1">
    <citation type="submission" date="2023-09" db="EMBL/GenBank/DDBJ databases">
        <title>Pangenome analysis of Batrachochytrium dendrobatidis and related Chytrids.</title>
        <authorList>
            <person name="Yacoub M.N."/>
            <person name="Stajich J.E."/>
            <person name="James T.Y."/>
        </authorList>
    </citation>
    <scope>NUCLEOTIDE SEQUENCE [LARGE SCALE GENOMIC DNA]</scope>
    <source>
        <strain evidence="2 3">JEL0888</strain>
    </source>
</reference>
<dbReference type="EMBL" id="JADGIZ020000019">
    <property type="protein sequence ID" value="KAL2915955.1"/>
    <property type="molecule type" value="Genomic_DNA"/>
</dbReference>
<evidence type="ECO:0000313" key="2">
    <source>
        <dbReference type="EMBL" id="KAL2915955.1"/>
    </source>
</evidence>
<dbReference type="Pfam" id="PF08616">
    <property type="entry name" value="SPA"/>
    <property type="match status" value="1"/>
</dbReference>
<dbReference type="Proteomes" id="UP001527925">
    <property type="component" value="Unassembled WGS sequence"/>
</dbReference>
<protein>
    <recommendedName>
        <fullName evidence="1">UDENN domain-containing protein</fullName>
    </recommendedName>
</protein>
<gene>
    <name evidence="2" type="ORF">HK105_204378</name>
</gene>
<name>A0ABR4N8V0_9FUNG</name>
<organism evidence="2 3">
    <name type="scientific">Polyrhizophydium stewartii</name>
    <dbReference type="NCBI Taxonomy" id="2732419"/>
    <lineage>
        <taxon>Eukaryota</taxon>
        <taxon>Fungi</taxon>
        <taxon>Fungi incertae sedis</taxon>
        <taxon>Chytridiomycota</taxon>
        <taxon>Chytridiomycota incertae sedis</taxon>
        <taxon>Chytridiomycetes</taxon>
        <taxon>Rhizophydiales</taxon>
        <taxon>Rhizophydiales incertae sedis</taxon>
        <taxon>Polyrhizophydium</taxon>
    </lineage>
</organism>
<evidence type="ECO:0000313" key="3">
    <source>
        <dbReference type="Proteomes" id="UP001527925"/>
    </source>
</evidence>
<feature type="domain" description="UDENN" evidence="1">
    <location>
        <begin position="15"/>
        <end position="602"/>
    </location>
</feature>
<comment type="caution">
    <text evidence="2">The sequence shown here is derived from an EMBL/GenBank/DDBJ whole genome shotgun (WGS) entry which is preliminary data.</text>
</comment>
<dbReference type="PROSITE" id="PS50211">
    <property type="entry name" value="DENN"/>
    <property type="match status" value="1"/>
</dbReference>
<dbReference type="PANTHER" id="PTHR28245">
    <property type="entry name" value="ARF3-INTERACTING PROTEIN 1"/>
    <property type="match status" value="1"/>
</dbReference>
<dbReference type="InterPro" id="IPR037516">
    <property type="entry name" value="Tripartite_DENN"/>
</dbReference>
<dbReference type="InterPro" id="IPR029063">
    <property type="entry name" value="SAM-dependent_MTases_sf"/>
</dbReference>
<sequence length="1090" mass="120421">MPLTNYAPRIVPLVDHVLLAEFDIDKGSSLSCEYPAPTGADPATLAEWMLPEGAHLRQEDCTYFVLNRTKPGKVMPQESINVLHLQSGPLEQVVALPPTPNWTLCGDYEIVLALRGGSQLVVIHPQTLEEEAWSISHAVCEYWDEFTVCFRELTPQLCIRFRNPDDRAYLMRFIHESGRVTSSLNFVPEVLPEISSVHSPFLYVINMVSMKIIAGARRSARVKSMAIASRHPWVHVFKPLLILALDKYFSNPSEIILHDVYDLLNAVDPRSIPILTMSERKVLRTLLRGTVPHHPVNYEARRKTLKHYDPFDEPLEILDFLSEPELQINFLNVPLPLKLPIATFPSEFGDFSMTTLFSLFSSSQLANAPATLKLKSDAPFCWHPHLDCGSLTHPLMVLINALVTEKRVLFLGYGKPSNEVAACVLACAAIASGGDLVPDTMSRCFPYVSLASLDSLLAVCVSLGSATPGYIAGVTNPVFEEQPTWWDVLCNLTTGKITISSKLIAAESGSEVARDRASDVSLMTCEEDDMLMHEIFMALQKHMDELHLRQLVYSFVERFVQTALTLEPSRIPLQWRNRIDAWQATQASRNVRQARLYNARKTMFPQFDVKGAILELLTAHALPAERVVSHFSILDYLVQEASDDELLEILSYLPSSDGGAVPFSMGLFHERPEVRRAAAHIIQRLFLQKLGEQFVNPFIKFAITRLLQSDTAGEPEFARFNDAFFARLFPTEMTTNSDEVYMTGMHANLSFLGRIQAAAAAAGIDVQALDSPDPLPPAVIAAVAAGVSPADLVLRSANLGCGTGRSLVRGIVAVENWLARRPDMVALGVRFEIVGVDHSKAMLDRAAVRLDKMLPTLELKHPDRFELRLVHASFGGLTAPDAVITAAWSAGTRINDTSGMALPWAAGPALDAAILSIGTIHMLATEEDNIRMLKEAEKVLVRPRGTLVVPIFSRQIVFSDVTTGIVVLAPAESGLDACFFERSLLDRKVEKINDEASVVTDTFLLSQRAPTKDLETDGSDADTEAGDYISSVEEKWSLRSTTGPELVSWVKQHTPSLTAKIVDEFNDAEADVSTFSVYSCIVLIQANSDV</sequence>
<dbReference type="Pfam" id="PF07792">
    <property type="entry name" value="Afi1"/>
    <property type="match status" value="1"/>
</dbReference>
<dbReference type="PANTHER" id="PTHR28245:SF1">
    <property type="entry name" value="ARF3-INTERACTING PROTEIN 1"/>
    <property type="match status" value="1"/>
</dbReference>
<dbReference type="InterPro" id="IPR052809">
    <property type="entry name" value="Actin_polarity_regulatory"/>
</dbReference>